<dbReference type="SFLD" id="SFLDS00028">
    <property type="entry name" value="Proline_Racemase"/>
    <property type="match status" value="1"/>
</dbReference>
<proteinExistence type="inferred from homology"/>
<dbReference type="AlphaFoldDB" id="A0A8J3SHM6"/>
<dbReference type="SUPFAM" id="SSF54506">
    <property type="entry name" value="Diaminopimelate epimerase-like"/>
    <property type="match status" value="1"/>
</dbReference>
<reference evidence="2 3" key="1">
    <citation type="submission" date="2021-01" db="EMBL/GenBank/DDBJ databases">
        <title>Whole genome shotgun sequence of Planobispora siamensis NBRC 107568.</title>
        <authorList>
            <person name="Komaki H."/>
            <person name="Tamura T."/>
        </authorList>
    </citation>
    <scope>NUCLEOTIDE SEQUENCE [LARGE SCALE GENOMIC DNA]</scope>
    <source>
        <strain evidence="2 3">NBRC 107568</strain>
    </source>
</reference>
<dbReference type="EMBL" id="BOOJ01000045">
    <property type="protein sequence ID" value="GIH94691.1"/>
    <property type="molecule type" value="Genomic_DNA"/>
</dbReference>
<evidence type="ECO:0000313" key="2">
    <source>
        <dbReference type="EMBL" id="GIH94691.1"/>
    </source>
</evidence>
<dbReference type="GO" id="GO:0047580">
    <property type="term" value="F:4-hydroxyproline epimerase activity"/>
    <property type="evidence" value="ECO:0007669"/>
    <property type="project" value="TreeGrafter"/>
</dbReference>
<dbReference type="PANTHER" id="PTHR33442:SF5">
    <property type="entry name" value="BIFUNCTIONAL TRANS-3-HYDROXY-L-PROLINE DEHYDRATASE_2-EPIMERASE"/>
    <property type="match status" value="1"/>
</dbReference>
<dbReference type="Pfam" id="PF05544">
    <property type="entry name" value="Pro_racemase"/>
    <property type="match status" value="1"/>
</dbReference>
<organism evidence="2 3">
    <name type="scientific">Planobispora siamensis</name>
    <dbReference type="NCBI Taxonomy" id="936338"/>
    <lineage>
        <taxon>Bacteria</taxon>
        <taxon>Bacillati</taxon>
        <taxon>Actinomycetota</taxon>
        <taxon>Actinomycetes</taxon>
        <taxon>Streptosporangiales</taxon>
        <taxon>Streptosporangiaceae</taxon>
        <taxon>Planobispora</taxon>
    </lineage>
</organism>
<accession>A0A8J3SHM6</accession>
<protein>
    <submittedName>
        <fullName evidence="2">Proline racemase</fullName>
    </submittedName>
</protein>
<evidence type="ECO:0000313" key="3">
    <source>
        <dbReference type="Proteomes" id="UP000619788"/>
    </source>
</evidence>
<sequence>MRTERVFHAVDSHTEGMPTRVITGGVGVIPGATMAERREHFLAHMDHIRTLLMYEPRGHSAMSGAILQPPTRPDADYGVLYIEVSGCLPMCGHGTIGVATVLVETGMVEVTEPLTVIRLDTPAGLVVAEVRVEDGAAAGVTITNVPSFSVGLDRVVKVPGLGEVVHDLAYGGNFYAIVRLEDLGLPFDRAHGQRLLDAGLAIMEAINEAGEPVHPLDERVRGCHHVYLAAPGSDARHSRHAMAIHPGWFDRSPCGTGTSARMAQLHARGELEVGCDFVNESFIGTRFVGRLTEETTVAGRPAVIPAITGRAWVTGTAQYFLDPQDPFPEGFLL</sequence>
<gene>
    <name evidence="2" type="ORF">Psi01_53210</name>
</gene>
<dbReference type="InterPro" id="IPR008794">
    <property type="entry name" value="Pro_racemase_fam"/>
</dbReference>
<keyword evidence="3" id="KW-1185">Reference proteome</keyword>
<dbReference type="RefSeq" id="WP_204066808.1">
    <property type="nucleotide sequence ID" value="NZ_BOOJ01000045.1"/>
</dbReference>
<dbReference type="FunFam" id="3.10.310.10:FF:000005">
    <property type="entry name" value="Proline racemase"/>
    <property type="match status" value="1"/>
</dbReference>
<dbReference type="FunFam" id="3.10.310.10:FF:000003">
    <property type="entry name" value="Proline racemase"/>
    <property type="match status" value="1"/>
</dbReference>
<dbReference type="PIRSF" id="PIRSF029792">
    <property type="entry name" value="Pro_racemase"/>
    <property type="match status" value="1"/>
</dbReference>
<dbReference type="Gene3D" id="3.10.310.10">
    <property type="entry name" value="Diaminopimelate Epimerase, Chain A, domain 1"/>
    <property type="match status" value="2"/>
</dbReference>
<evidence type="ECO:0000256" key="1">
    <source>
        <dbReference type="ARBA" id="ARBA00007529"/>
    </source>
</evidence>
<dbReference type="PANTHER" id="PTHR33442">
    <property type="entry name" value="TRANS-3-HYDROXY-L-PROLINE DEHYDRATASE"/>
    <property type="match status" value="1"/>
</dbReference>
<comment type="caution">
    <text evidence="2">The sequence shown here is derived from an EMBL/GenBank/DDBJ whole genome shotgun (WGS) entry which is preliminary data.</text>
</comment>
<comment type="similarity">
    <text evidence="1">Belongs to the proline racemase family.</text>
</comment>
<name>A0A8J3SHM6_9ACTN</name>
<dbReference type="Proteomes" id="UP000619788">
    <property type="component" value="Unassembled WGS sequence"/>
</dbReference>